<gene>
    <name evidence="2" type="ORF">QYF61_006255</name>
</gene>
<name>A0AAN7MUB3_MYCAM</name>
<keyword evidence="3" id="KW-1185">Reference proteome</keyword>
<proteinExistence type="predicted"/>
<sequence>MLAGLVPLVILYMPCDGTQDDLLHQLPWHRERIGTADIATTARDIEYFPQTLCKPHNLTAVQHMGLLCNLPKSLAMRLSPPYPGPSVHCRFTAAHTVHPLPELTHCCPGQRKTADAKHPRSLSRSSSDFCSRPFTSFVALLWTRSSTSMSLL</sequence>
<evidence type="ECO:0000313" key="2">
    <source>
        <dbReference type="EMBL" id="KAK4813464.1"/>
    </source>
</evidence>
<keyword evidence="1" id="KW-0732">Signal</keyword>
<dbReference type="Proteomes" id="UP001333110">
    <property type="component" value="Unassembled WGS sequence"/>
</dbReference>
<reference evidence="2 3" key="1">
    <citation type="journal article" date="2023" name="J. Hered.">
        <title>Chromosome-level genome of the wood stork (Mycteria americana) provides insight into avian chromosome evolution.</title>
        <authorList>
            <person name="Flamio R. Jr."/>
            <person name="Ramstad K.M."/>
        </authorList>
    </citation>
    <scope>NUCLEOTIDE SEQUENCE [LARGE SCALE GENOMIC DNA]</scope>
    <source>
        <strain evidence="2">JAX WOST 10</strain>
    </source>
</reference>
<evidence type="ECO:0000313" key="3">
    <source>
        <dbReference type="Proteomes" id="UP001333110"/>
    </source>
</evidence>
<accession>A0AAN7MUB3</accession>
<feature type="chain" id="PRO_5042967889" description="Secreted protein" evidence="1">
    <location>
        <begin position="18"/>
        <end position="152"/>
    </location>
</feature>
<organism evidence="2 3">
    <name type="scientific">Mycteria americana</name>
    <name type="common">Wood stork</name>
    <dbReference type="NCBI Taxonomy" id="33587"/>
    <lineage>
        <taxon>Eukaryota</taxon>
        <taxon>Metazoa</taxon>
        <taxon>Chordata</taxon>
        <taxon>Craniata</taxon>
        <taxon>Vertebrata</taxon>
        <taxon>Euteleostomi</taxon>
        <taxon>Archelosauria</taxon>
        <taxon>Archosauria</taxon>
        <taxon>Dinosauria</taxon>
        <taxon>Saurischia</taxon>
        <taxon>Theropoda</taxon>
        <taxon>Coelurosauria</taxon>
        <taxon>Aves</taxon>
        <taxon>Neognathae</taxon>
        <taxon>Neoaves</taxon>
        <taxon>Aequornithes</taxon>
        <taxon>Ciconiiformes</taxon>
        <taxon>Ciconiidae</taxon>
        <taxon>Mycteria</taxon>
    </lineage>
</organism>
<dbReference type="AlphaFoldDB" id="A0AAN7MUB3"/>
<dbReference type="EMBL" id="JAUNZN010000012">
    <property type="protein sequence ID" value="KAK4813464.1"/>
    <property type="molecule type" value="Genomic_DNA"/>
</dbReference>
<comment type="caution">
    <text evidence="2">The sequence shown here is derived from an EMBL/GenBank/DDBJ whole genome shotgun (WGS) entry which is preliminary data.</text>
</comment>
<feature type="signal peptide" evidence="1">
    <location>
        <begin position="1"/>
        <end position="17"/>
    </location>
</feature>
<evidence type="ECO:0008006" key="4">
    <source>
        <dbReference type="Google" id="ProtNLM"/>
    </source>
</evidence>
<evidence type="ECO:0000256" key="1">
    <source>
        <dbReference type="SAM" id="SignalP"/>
    </source>
</evidence>
<protein>
    <recommendedName>
        <fullName evidence="4">Secreted protein</fullName>
    </recommendedName>
</protein>